<dbReference type="Proteomes" id="UP000800035">
    <property type="component" value="Unassembled WGS sequence"/>
</dbReference>
<dbReference type="InterPro" id="IPR044149">
    <property type="entry name" value="Nitrilases_CHs"/>
</dbReference>
<dbReference type="PANTHER" id="PTHR46044:SF14">
    <property type="entry name" value="ARYLACETONITRILASE"/>
    <property type="match status" value="1"/>
</dbReference>
<organism evidence="2 3">
    <name type="scientific">Byssothecium circinans</name>
    <dbReference type="NCBI Taxonomy" id="147558"/>
    <lineage>
        <taxon>Eukaryota</taxon>
        <taxon>Fungi</taxon>
        <taxon>Dikarya</taxon>
        <taxon>Ascomycota</taxon>
        <taxon>Pezizomycotina</taxon>
        <taxon>Dothideomycetes</taxon>
        <taxon>Pleosporomycetidae</taxon>
        <taxon>Pleosporales</taxon>
        <taxon>Massarineae</taxon>
        <taxon>Massarinaceae</taxon>
        <taxon>Byssothecium</taxon>
    </lineage>
</organism>
<dbReference type="SUPFAM" id="SSF56317">
    <property type="entry name" value="Carbon-nitrogen hydrolase"/>
    <property type="match status" value="1"/>
</dbReference>
<gene>
    <name evidence="2" type="ORF">CC80DRAFT_546508</name>
</gene>
<keyword evidence="1" id="KW-0378">Hydrolase</keyword>
<dbReference type="PANTHER" id="PTHR46044">
    <property type="entry name" value="NITRILASE"/>
    <property type="match status" value="1"/>
</dbReference>
<accession>A0A6A5U361</accession>
<evidence type="ECO:0000313" key="2">
    <source>
        <dbReference type="EMBL" id="KAF1958272.1"/>
    </source>
</evidence>
<dbReference type="Gene3D" id="3.60.110.10">
    <property type="entry name" value="Carbon-nitrogen hydrolase"/>
    <property type="match status" value="1"/>
</dbReference>
<protein>
    <submittedName>
        <fullName evidence="2">Uncharacterized protein</fullName>
    </submittedName>
</protein>
<proteinExistence type="predicted"/>
<dbReference type="InterPro" id="IPR036526">
    <property type="entry name" value="C-N_Hydrolase_sf"/>
</dbReference>
<name>A0A6A5U361_9PLEO</name>
<reference evidence="2" key="1">
    <citation type="journal article" date="2020" name="Stud. Mycol.">
        <title>101 Dothideomycetes genomes: a test case for predicting lifestyles and emergence of pathogens.</title>
        <authorList>
            <person name="Haridas S."/>
            <person name="Albert R."/>
            <person name="Binder M."/>
            <person name="Bloem J."/>
            <person name="Labutti K."/>
            <person name="Salamov A."/>
            <person name="Andreopoulos B."/>
            <person name="Baker S."/>
            <person name="Barry K."/>
            <person name="Bills G."/>
            <person name="Bluhm B."/>
            <person name="Cannon C."/>
            <person name="Castanera R."/>
            <person name="Culley D."/>
            <person name="Daum C."/>
            <person name="Ezra D."/>
            <person name="Gonzalez J."/>
            <person name="Henrissat B."/>
            <person name="Kuo A."/>
            <person name="Liang C."/>
            <person name="Lipzen A."/>
            <person name="Lutzoni F."/>
            <person name="Magnuson J."/>
            <person name="Mondo S."/>
            <person name="Nolan M."/>
            <person name="Ohm R."/>
            <person name="Pangilinan J."/>
            <person name="Park H.-J."/>
            <person name="Ramirez L."/>
            <person name="Alfaro M."/>
            <person name="Sun H."/>
            <person name="Tritt A."/>
            <person name="Yoshinaga Y."/>
            <person name="Zwiers L.-H."/>
            <person name="Turgeon B."/>
            <person name="Goodwin S."/>
            <person name="Spatafora J."/>
            <person name="Crous P."/>
            <person name="Grigoriev I."/>
        </authorList>
    </citation>
    <scope>NUCLEOTIDE SEQUENCE</scope>
    <source>
        <strain evidence="2">CBS 675.92</strain>
    </source>
</reference>
<evidence type="ECO:0000256" key="1">
    <source>
        <dbReference type="ARBA" id="ARBA00022801"/>
    </source>
</evidence>
<sequence length="159" mass="17762">MLTVSLDCAATTRTANACRSTSSPGRPNSACLDPEKQPWLYHETGQASYRASQFMATEGQTFVLVASQIITEGNLEKKLPWQPCHEDAWRWFSIIFGPDRKALCEPVSDDVEAILTASIHPSDINYAKTFIDTVWDYARPDLFSLLVLPEAAKHVTLMK</sequence>
<dbReference type="OrthoDB" id="10250282at2759"/>
<dbReference type="AlphaFoldDB" id="A0A6A5U361"/>
<keyword evidence="3" id="KW-1185">Reference proteome</keyword>
<dbReference type="GO" id="GO:0016787">
    <property type="term" value="F:hydrolase activity"/>
    <property type="evidence" value="ECO:0007669"/>
    <property type="project" value="UniProtKB-KW"/>
</dbReference>
<evidence type="ECO:0000313" key="3">
    <source>
        <dbReference type="Proteomes" id="UP000800035"/>
    </source>
</evidence>
<dbReference type="EMBL" id="ML976987">
    <property type="protein sequence ID" value="KAF1958272.1"/>
    <property type="molecule type" value="Genomic_DNA"/>
</dbReference>